<evidence type="ECO:0000259" key="2">
    <source>
        <dbReference type="Pfam" id="PF00144"/>
    </source>
</evidence>
<name>A0A2W2AIB0_9HYPH</name>
<organism evidence="3 4">
    <name type="scientific">Aestuariivirga litoralis</name>
    <dbReference type="NCBI Taxonomy" id="2650924"/>
    <lineage>
        <taxon>Bacteria</taxon>
        <taxon>Pseudomonadati</taxon>
        <taxon>Pseudomonadota</taxon>
        <taxon>Alphaproteobacteria</taxon>
        <taxon>Hyphomicrobiales</taxon>
        <taxon>Aestuariivirgaceae</taxon>
        <taxon>Aestuariivirga</taxon>
    </lineage>
</organism>
<feature type="region of interest" description="Disordered" evidence="1">
    <location>
        <begin position="1"/>
        <end position="20"/>
    </location>
</feature>
<reference evidence="4" key="1">
    <citation type="submission" date="2018-06" db="EMBL/GenBank/DDBJ databases">
        <title>Aestuariibacter litoralis strain KCTC 52945T.</title>
        <authorList>
            <person name="Li X."/>
            <person name="Salam N."/>
            <person name="Li J.-L."/>
            <person name="Chen Y.-M."/>
            <person name="Yang Z.-W."/>
            <person name="Zhang L.-Y."/>
            <person name="Han M.-X."/>
            <person name="Xiao M."/>
            <person name="Li W.-J."/>
        </authorList>
    </citation>
    <scope>NUCLEOTIDE SEQUENCE [LARGE SCALE GENOMIC DNA]</scope>
    <source>
        <strain evidence="4">KCTC 52945</strain>
    </source>
</reference>
<keyword evidence="4" id="KW-1185">Reference proteome</keyword>
<evidence type="ECO:0000256" key="1">
    <source>
        <dbReference type="SAM" id="MobiDB-lite"/>
    </source>
</evidence>
<evidence type="ECO:0000313" key="4">
    <source>
        <dbReference type="Proteomes" id="UP000248795"/>
    </source>
</evidence>
<dbReference type="InterPro" id="IPR012338">
    <property type="entry name" value="Beta-lactam/transpept-like"/>
</dbReference>
<sequence length="416" mass="44707">MPLRRKRAESQPPAGGHIMHHAPHLTRRHLLALAAATVLPAPLAMGAAADELSRLLAERWTARYGGKPGGLTLLALTPRGDFFATTLEGVTAKSHFRGASTTKTFTAAAIMLLDQRGLLKIDDVLTATMPGKSEPYLPDTPAFAIPHKADITIRQLLSHRAGVFDLANQDIPADKPVPYAGKRYVDWAVEQDAQHSFTKPELIGVVAETQVSNAAPGAGYGYSDTHYTLLGEIVERVSGLPLDQFKRTELLTPNGLDDTQFIIDGHTSKLPPPAIGAFSLEQGKAIPMDDYNYSYDPGSGNVFTTPADLVRWIRLLVRGEAGVSKPQVARMTEVLPDSHYGLGLSTKSAGTYDLGYGHNGGTPGFLTDLAYNPANDMGYVLVSSLIDFDDLRGQLGWMDEVAAEALQQIAKGQGAD</sequence>
<dbReference type="PANTHER" id="PTHR46825:SF9">
    <property type="entry name" value="BETA-LACTAMASE-RELATED DOMAIN-CONTAINING PROTEIN"/>
    <property type="match status" value="1"/>
</dbReference>
<dbReference type="Gene3D" id="3.40.710.10">
    <property type="entry name" value="DD-peptidase/beta-lactamase superfamily"/>
    <property type="match status" value="1"/>
</dbReference>
<accession>A0A2W2AIB0</accession>
<dbReference type="PANTHER" id="PTHR46825">
    <property type="entry name" value="D-ALANYL-D-ALANINE-CARBOXYPEPTIDASE/ENDOPEPTIDASE AMPH"/>
    <property type="match status" value="1"/>
</dbReference>
<dbReference type="Pfam" id="PF00144">
    <property type="entry name" value="Beta-lactamase"/>
    <property type="match status" value="1"/>
</dbReference>
<dbReference type="AlphaFoldDB" id="A0A2W2AIB0"/>
<dbReference type="EMBL" id="QKVK01000014">
    <property type="protein sequence ID" value="PZF75195.1"/>
    <property type="molecule type" value="Genomic_DNA"/>
</dbReference>
<comment type="caution">
    <text evidence="3">The sequence shown here is derived from an EMBL/GenBank/DDBJ whole genome shotgun (WGS) entry which is preliminary data.</text>
</comment>
<dbReference type="InterPro" id="IPR050491">
    <property type="entry name" value="AmpC-like"/>
</dbReference>
<feature type="domain" description="Beta-lactamase-related" evidence="2">
    <location>
        <begin position="89"/>
        <end position="384"/>
    </location>
</feature>
<dbReference type="PROSITE" id="PS51318">
    <property type="entry name" value="TAT"/>
    <property type="match status" value="1"/>
</dbReference>
<dbReference type="Proteomes" id="UP000248795">
    <property type="component" value="Unassembled WGS sequence"/>
</dbReference>
<proteinExistence type="predicted"/>
<gene>
    <name evidence="3" type="ORF">DK847_19550</name>
</gene>
<protein>
    <recommendedName>
        <fullName evidence="2">Beta-lactamase-related domain-containing protein</fullName>
    </recommendedName>
</protein>
<dbReference type="InterPro" id="IPR001466">
    <property type="entry name" value="Beta-lactam-related"/>
</dbReference>
<evidence type="ECO:0000313" key="3">
    <source>
        <dbReference type="EMBL" id="PZF75195.1"/>
    </source>
</evidence>
<dbReference type="InterPro" id="IPR006311">
    <property type="entry name" value="TAT_signal"/>
</dbReference>
<dbReference type="SUPFAM" id="SSF56601">
    <property type="entry name" value="beta-lactamase/transpeptidase-like"/>
    <property type="match status" value="1"/>
</dbReference>